<dbReference type="RefSeq" id="XP_018074468.1">
    <property type="nucleotide sequence ID" value="XM_018222344.1"/>
</dbReference>
<evidence type="ECO:0000256" key="1">
    <source>
        <dbReference type="ARBA" id="ARBA00022737"/>
    </source>
</evidence>
<evidence type="ECO:0000256" key="2">
    <source>
        <dbReference type="ARBA" id="ARBA00023043"/>
    </source>
</evidence>
<reference evidence="3 4" key="1">
    <citation type="submission" date="2015-10" db="EMBL/GenBank/DDBJ databases">
        <title>Full genome of DAOMC 229536 Phialocephala scopiformis, a fungal endophyte of spruce producing the potent anti-insectan compound rugulosin.</title>
        <authorList>
            <consortium name="DOE Joint Genome Institute"/>
            <person name="Walker A.K."/>
            <person name="Frasz S.L."/>
            <person name="Seifert K.A."/>
            <person name="Miller J.D."/>
            <person name="Mondo S.J."/>
            <person name="Labutti K."/>
            <person name="Lipzen A."/>
            <person name="Dockter R."/>
            <person name="Kennedy M."/>
            <person name="Grigoriev I.V."/>
            <person name="Spatafora J.W."/>
        </authorList>
    </citation>
    <scope>NUCLEOTIDE SEQUENCE [LARGE SCALE GENOMIC DNA]</scope>
    <source>
        <strain evidence="3 4">CBS 120377</strain>
    </source>
</reference>
<organism evidence="3 4">
    <name type="scientific">Mollisia scopiformis</name>
    <name type="common">Conifer needle endophyte fungus</name>
    <name type="synonym">Phialocephala scopiformis</name>
    <dbReference type="NCBI Taxonomy" id="149040"/>
    <lineage>
        <taxon>Eukaryota</taxon>
        <taxon>Fungi</taxon>
        <taxon>Dikarya</taxon>
        <taxon>Ascomycota</taxon>
        <taxon>Pezizomycotina</taxon>
        <taxon>Leotiomycetes</taxon>
        <taxon>Helotiales</taxon>
        <taxon>Mollisiaceae</taxon>
        <taxon>Mollisia</taxon>
    </lineage>
</organism>
<dbReference type="OrthoDB" id="3200163at2759"/>
<dbReference type="SUPFAM" id="SSF48403">
    <property type="entry name" value="Ankyrin repeat"/>
    <property type="match status" value="1"/>
</dbReference>
<protein>
    <submittedName>
        <fullName evidence="3">Uncharacterized protein</fullName>
    </submittedName>
</protein>
<accession>A0A194XIX4</accession>
<dbReference type="Proteomes" id="UP000070700">
    <property type="component" value="Unassembled WGS sequence"/>
</dbReference>
<dbReference type="AlphaFoldDB" id="A0A194XIX4"/>
<proteinExistence type="predicted"/>
<evidence type="ECO:0000313" key="3">
    <source>
        <dbReference type="EMBL" id="KUJ20113.1"/>
    </source>
</evidence>
<keyword evidence="4" id="KW-1185">Reference proteome</keyword>
<name>A0A194XIX4_MOLSC</name>
<dbReference type="KEGG" id="psco:LY89DRAFT_779964"/>
<dbReference type="EMBL" id="KQ947410">
    <property type="protein sequence ID" value="KUJ20113.1"/>
    <property type="molecule type" value="Genomic_DNA"/>
</dbReference>
<sequence>MAELGAVAAITQLAGQTLMCANALYSLFRQIKAAPRQIEHLLQEISIIAQILKDVPSKDVTGSSVGGLGSGSAKTGLRGKLKLGSVMMVMKEKEVRELVERLRGSYNSLPFAVVCHSFFAVSQKQDVLESCFESGEVVSSSLASTVTSKNNERSLTTKTERRIQSTWWGLGYILTSSIKATSSKDPDHVDSEVVQIEHKVIPATWTRLKGFALCQGLDNGNWKYWFKPGHVVPESSEVFQACMYGDLEQLIALVKENRASVHDTTETGYTPLHVNYAFKIGLKKVAAFHHRPNICEWLIRNGANGDEVDVERGPTPLYLAAFEAGRGNRFDPKSLIYSSDSVFRPRDTLETLRILVESGQCDPMAKTLPADYYSEQTALHGCVGPIEAFTYLLGQDKFYIDLEERDGHDLCIERAILVGSSYPDISEMVMHLRKLNKRQGNVINDTSVINHSLHLAAWNIGSLKFKRNCLARFEEYWLQREQGYNKASRWVLADILRENPPLHSGHGFARTPLARLVGSSFAMHGSYREPFCKTILTWFDLLREAGHDLQEYIRTEATIYQDYIYNSIEQEKWHYELGYQSAPPLSRGLERTIKLDTHPETGDLLFSIIENLITAEEFEVEGRIPGAWHWDQERIHWYMLPKSMELRPVTFSIGLLKDGTQKFGVLDEAIAVEIN</sequence>
<dbReference type="InterPro" id="IPR036770">
    <property type="entry name" value="Ankyrin_rpt-contain_sf"/>
</dbReference>
<dbReference type="GeneID" id="28832070"/>
<keyword evidence="2" id="KW-0040">ANK repeat</keyword>
<gene>
    <name evidence="3" type="ORF">LY89DRAFT_779964</name>
</gene>
<keyword evidence="1" id="KW-0677">Repeat</keyword>
<dbReference type="InParanoid" id="A0A194XIX4"/>
<dbReference type="PANTHER" id="PTHR24201">
    <property type="entry name" value="ANK_REP_REGION DOMAIN-CONTAINING PROTEIN"/>
    <property type="match status" value="1"/>
</dbReference>
<evidence type="ECO:0000313" key="4">
    <source>
        <dbReference type="Proteomes" id="UP000070700"/>
    </source>
</evidence>
<dbReference type="InterPro" id="IPR050776">
    <property type="entry name" value="Ank_Repeat/CDKN_Inhibitor"/>
</dbReference>
<dbReference type="Gene3D" id="1.25.40.20">
    <property type="entry name" value="Ankyrin repeat-containing domain"/>
    <property type="match status" value="1"/>
</dbReference>